<accession>A0A644ZFT9</accession>
<name>A0A644ZFT9_9ZZZZ</name>
<feature type="domain" description="SHOCT-like" evidence="1">
    <location>
        <begin position="2"/>
        <end position="54"/>
    </location>
</feature>
<dbReference type="Pfam" id="PF20612">
    <property type="entry name" value="SHOCT_2"/>
    <property type="match status" value="1"/>
</dbReference>
<comment type="caution">
    <text evidence="2">The sequence shown here is derived from an EMBL/GenBank/DDBJ whole genome shotgun (WGS) entry which is preliminary data.</text>
</comment>
<proteinExistence type="predicted"/>
<dbReference type="EMBL" id="VSSQ01008722">
    <property type="protein sequence ID" value="MPM39659.1"/>
    <property type="molecule type" value="Genomic_DNA"/>
</dbReference>
<dbReference type="InterPro" id="IPR046749">
    <property type="entry name" value="SHOCT_2"/>
</dbReference>
<evidence type="ECO:0000259" key="1">
    <source>
        <dbReference type="Pfam" id="PF20612"/>
    </source>
</evidence>
<organism evidence="2">
    <name type="scientific">bioreactor metagenome</name>
    <dbReference type="NCBI Taxonomy" id="1076179"/>
    <lineage>
        <taxon>unclassified sequences</taxon>
        <taxon>metagenomes</taxon>
        <taxon>ecological metagenomes</taxon>
    </lineage>
</organism>
<dbReference type="AlphaFoldDB" id="A0A644ZFT9"/>
<evidence type="ECO:0000313" key="2">
    <source>
        <dbReference type="EMBL" id="MPM39659.1"/>
    </source>
</evidence>
<reference evidence="2" key="1">
    <citation type="submission" date="2019-08" db="EMBL/GenBank/DDBJ databases">
        <authorList>
            <person name="Kucharzyk K."/>
            <person name="Murdoch R.W."/>
            <person name="Higgins S."/>
            <person name="Loffler F."/>
        </authorList>
    </citation>
    <scope>NUCLEOTIDE SEQUENCE</scope>
</reference>
<gene>
    <name evidence="2" type="ORF">SDC9_86293</name>
</gene>
<protein>
    <recommendedName>
        <fullName evidence="1">SHOCT-like domain-containing protein</fullName>
    </recommendedName>
</protein>
<sequence>MMDDERFRAETAYQASLSLAQGMLQAGLLTEAEFTKAKEVLLARYKPVFGGLFAEFG</sequence>